<dbReference type="GO" id="GO:0000155">
    <property type="term" value="F:phosphorelay sensor kinase activity"/>
    <property type="evidence" value="ECO:0007669"/>
    <property type="project" value="InterPro"/>
</dbReference>
<dbReference type="HOGENOM" id="CLU_822086_0_0_1"/>
<dbReference type="PANTHER" id="PTHR43547">
    <property type="entry name" value="TWO-COMPONENT HISTIDINE KINASE"/>
    <property type="match status" value="1"/>
</dbReference>
<name>A7TB17_NEMVE</name>
<dbReference type="InterPro" id="IPR036097">
    <property type="entry name" value="HisK_dim/P_sf"/>
</dbReference>
<evidence type="ECO:0000259" key="3">
    <source>
        <dbReference type="PROSITE" id="PS50109"/>
    </source>
</evidence>
<dbReference type="Gene3D" id="3.30.565.10">
    <property type="entry name" value="Histidine kinase-like ATPase, C-terminal domain"/>
    <property type="match status" value="1"/>
</dbReference>
<dbReference type="EMBL" id="DS474675">
    <property type="protein sequence ID" value="EDO26800.1"/>
    <property type="molecule type" value="Genomic_DNA"/>
</dbReference>
<gene>
    <name evidence="4" type="ORF">NEMVEDRAFT_v1g224709</name>
</gene>
<keyword evidence="2" id="KW-0472">Membrane</keyword>
<feature type="transmembrane region" description="Helical" evidence="2">
    <location>
        <begin position="70"/>
        <end position="89"/>
    </location>
</feature>
<evidence type="ECO:0000313" key="5">
    <source>
        <dbReference type="Proteomes" id="UP000001593"/>
    </source>
</evidence>
<organism evidence="4 5">
    <name type="scientific">Nematostella vectensis</name>
    <name type="common">Starlet sea anemone</name>
    <dbReference type="NCBI Taxonomy" id="45351"/>
    <lineage>
        <taxon>Eukaryota</taxon>
        <taxon>Metazoa</taxon>
        <taxon>Cnidaria</taxon>
        <taxon>Anthozoa</taxon>
        <taxon>Hexacorallia</taxon>
        <taxon>Actiniaria</taxon>
        <taxon>Edwardsiidae</taxon>
        <taxon>Nematostella</taxon>
    </lineage>
</organism>
<dbReference type="InParanoid" id="A7TB17"/>
<accession>A7TB17</accession>
<dbReference type="InterPro" id="IPR005467">
    <property type="entry name" value="His_kinase_dom"/>
</dbReference>
<dbReference type="OMA" id="WTTEALF"/>
<dbReference type="Gene3D" id="1.10.287.130">
    <property type="match status" value="1"/>
</dbReference>
<reference evidence="4 5" key="1">
    <citation type="journal article" date="2007" name="Science">
        <title>Sea anemone genome reveals ancestral eumetazoan gene repertoire and genomic organization.</title>
        <authorList>
            <person name="Putnam N.H."/>
            <person name="Srivastava M."/>
            <person name="Hellsten U."/>
            <person name="Dirks B."/>
            <person name="Chapman J."/>
            <person name="Salamov A."/>
            <person name="Terry A."/>
            <person name="Shapiro H."/>
            <person name="Lindquist E."/>
            <person name="Kapitonov V.V."/>
            <person name="Jurka J."/>
            <person name="Genikhovich G."/>
            <person name="Grigoriev I.V."/>
            <person name="Lucas S.M."/>
            <person name="Steele R.E."/>
            <person name="Finnerty J.R."/>
            <person name="Technau U."/>
            <person name="Martindale M.Q."/>
            <person name="Rokhsar D.S."/>
        </authorList>
    </citation>
    <scope>NUCLEOTIDE SEQUENCE [LARGE SCALE GENOMIC DNA]</scope>
    <source>
        <strain evidence="5">CH2 X CH6</strain>
    </source>
</reference>
<dbReference type="SUPFAM" id="SSF55874">
    <property type="entry name" value="ATPase domain of HSP90 chaperone/DNA topoisomerase II/histidine kinase"/>
    <property type="match status" value="1"/>
</dbReference>
<sequence>MAVVEENRKDLAKAMIYRKEYDIWKDSLNNQNKIWAVAEIEKKYAVNQKQKEIQLLASENKIKIFQRNGFIASSILFLLLFGTAFYFYYQKKRTNKIIEVQKENLDALNATKDKLFSIISHDLRSSVNTMKVTNTKLLKDIENCNYDTLDKTVHNNAAIANSTFNLLENLLHWATLQSQQLYFHIESIDLFSVMQQIEYNYKPLFENKSLVFKNTIPKASFILADLDSLKIIIRNLLDNAIKFSNNNDTIAVTISYEKEFFVNLIIEDSGIGMNEETQKALLKEGNLLNKKKNQEGIGTGLGLQLCKSLIQKNKGYLAIESFENRGTKMIISLPKSTL</sequence>
<dbReference type="InterPro" id="IPR036890">
    <property type="entry name" value="HATPase_C_sf"/>
</dbReference>
<protein>
    <recommendedName>
        <fullName evidence="3">Histidine kinase domain-containing protein</fullName>
    </recommendedName>
</protein>
<proteinExistence type="predicted"/>
<dbReference type="PROSITE" id="PS50109">
    <property type="entry name" value="HIS_KIN"/>
    <property type="match status" value="1"/>
</dbReference>
<keyword evidence="2" id="KW-1133">Transmembrane helix</keyword>
<dbReference type="PRINTS" id="PR00344">
    <property type="entry name" value="BCTRLSENSOR"/>
</dbReference>
<dbReference type="Proteomes" id="UP000001593">
    <property type="component" value="Unassembled WGS sequence"/>
</dbReference>
<evidence type="ECO:0000313" key="4">
    <source>
        <dbReference type="EMBL" id="EDO26800.1"/>
    </source>
</evidence>
<dbReference type="PANTHER" id="PTHR43547:SF2">
    <property type="entry name" value="HYBRID SIGNAL TRANSDUCTION HISTIDINE KINASE C"/>
    <property type="match status" value="1"/>
</dbReference>
<dbReference type="SUPFAM" id="SSF47384">
    <property type="entry name" value="Homodimeric domain of signal transducing histidine kinase"/>
    <property type="match status" value="1"/>
</dbReference>
<dbReference type="InterPro" id="IPR003594">
    <property type="entry name" value="HATPase_dom"/>
</dbReference>
<dbReference type="SMART" id="SM00387">
    <property type="entry name" value="HATPase_c"/>
    <property type="match status" value="1"/>
</dbReference>
<feature type="domain" description="Histidine kinase" evidence="3">
    <location>
        <begin position="118"/>
        <end position="337"/>
    </location>
</feature>
<dbReference type="Pfam" id="PF02518">
    <property type="entry name" value="HATPase_c"/>
    <property type="match status" value="1"/>
</dbReference>
<dbReference type="eggNOG" id="KOG0519">
    <property type="taxonomic scope" value="Eukaryota"/>
</dbReference>
<dbReference type="STRING" id="45351.A7TB17"/>
<dbReference type="AlphaFoldDB" id="A7TB17"/>
<evidence type="ECO:0000256" key="2">
    <source>
        <dbReference type="SAM" id="Phobius"/>
    </source>
</evidence>
<keyword evidence="1" id="KW-0597">Phosphoprotein</keyword>
<dbReference type="InterPro" id="IPR004358">
    <property type="entry name" value="Sig_transdc_His_kin-like_C"/>
</dbReference>
<keyword evidence="5" id="KW-1185">Reference proteome</keyword>
<dbReference type="PhylomeDB" id="A7TB17"/>
<keyword evidence="2" id="KW-0812">Transmembrane</keyword>
<evidence type="ECO:0000256" key="1">
    <source>
        <dbReference type="ARBA" id="ARBA00022553"/>
    </source>
</evidence>